<protein>
    <submittedName>
        <fullName evidence="3">Cytochrome</fullName>
    </submittedName>
</protein>
<dbReference type="STRING" id="1834516.BL253_12235"/>
<dbReference type="EMBL" id="MOMC01000022">
    <property type="protein sequence ID" value="ONH30861.1"/>
    <property type="molecule type" value="Genomic_DNA"/>
</dbReference>
<dbReference type="InterPro" id="IPR002397">
    <property type="entry name" value="Cyt_P450_B"/>
</dbReference>
<dbReference type="PANTHER" id="PTHR46696">
    <property type="entry name" value="P450, PUTATIVE (EUROFUNG)-RELATED"/>
    <property type="match status" value="1"/>
</dbReference>
<dbReference type="InterPro" id="IPR036396">
    <property type="entry name" value="Cyt_P450_sf"/>
</dbReference>
<dbReference type="AlphaFoldDB" id="A0A1V2IEJ6"/>
<comment type="similarity">
    <text evidence="1 2">Belongs to the cytochrome P450 family.</text>
</comment>
<dbReference type="InterPro" id="IPR001128">
    <property type="entry name" value="Cyt_P450"/>
</dbReference>
<evidence type="ECO:0000256" key="1">
    <source>
        <dbReference type="ARBA" id="ARBA00010617"/>
    </source>
</evidence>
<evidence type="ECO:0000313" key="3">
    <source>
        <dbReference type="EMBL" id="ONH30861.1"/>
    </source>
</evidence>
<organism evidence="3 4">
    <name type="scientific">Pseudofrankia asymbiotica</name>
    <dbReference type="NCBI Taxonomy" id="1834516"/>
    <lineage>
        <taxon>Bacteria</taxon>
        <taxon>Bacillati</taxon>
        <taxon>Actinomycetota</taxon>
        <taxon>Actinomycetes</taxon>
        <taxon>Frankiales</taxon>
        <taxon>Frankiaceae</taxon>
        <taxon>Pseudofrankia</taxon>
    </lineage>
</organism>
<proteinExistence type="inferred from homology"/>
<reference evidence="4" key="1">
    <citation type="submission" date="2016-10" db="EMBL/GenBank/DDBJ databases">
        <title>Frankia sp. NRRL B-16386 Genome sequencing.</title>
        <authorList>
            <person name="Ghodhbane-Gtari F."/>
            <person name="Swanson E."/>
            <person name="Gueddou A."/>
            <person name="Hezbri K."/>
            <person name="Ktari K."/>
            <person name="Nouioui I."/>
            <person name="Morris K."/>
            <person name="Simpson S."/>
            <person name="Abebe-Akele F."/>
            <person name="Thomas K."/>
            <person name="Gtari M."/>
            <person name="Tisa L.S."/>
        </authorList>
    </citation>
    <scope>NUCLEOTIDE SEQUENCE [LARGE SCALE GENOMIC DNA]</scope>
    <source>
        <strain evidence="4">NRRL B-16386</strain>
    </source>
</reference>
<dbReference type="PRINTS" id="PR00359">
    <property type="entry name" value="BP450"/>
</dbReference>
<keyword evidence="2" id="KW-0408">Iron</keyword>
<dbReference type="PROSITE" id="PS00086">
    <property type="entry name" value="CYTOCHROME_P450"/>
    <property type="match status" value="1"/>
</dbReference>
<dbReference type="InterPro" id="IPR017972">
    <property type="entry name" value="Cyt_P450_CS"/>
</dbReference>
<keyword evidence="4" id="KW-1185">Reference proteome</keyword>
<evidence type="ECO:0000256" key="2">
    <source>
        <dbReference type="RuleBase" id="RU000461"/>
    </source>
</evidence>
<keyword evidence="2" id="KW-0503">Monooxygenase</keyword>
<comment type="caution">
    <text evidence="3">The sequence shown here is derived from an EMBL/GenBank/DDBJ whole genome shotgun (WGS) entry which is preliminary data.</text>
</comment>
<dbReference type="Gene3D" id="1.10.630.10">
    <property type="entry name" value="Cytochrome P450"/>
    <property type="match status" value="1"/>
</dbReference>
<dbReference type="RefSeq" id="WP_076816508.1">
    <property type="nucleotide sequence ID" value="NZ_MOMC01000022.1"/>
</dbReference>
<gene>
    <name evidence="3" type="ORF">BL253_12235</name>
</gene>
<dbReference type="GO" id="GO:0036199">
    <property type="term" value="F:cholest-4-en-3-one 26-monooxygenase activity"/>
    <property type="evidence" value="ECO:0007669"/>
    <property type="project" value="TreeGrafter"/>
</dbReference>
<keyword evidence="2" id="KW-0349">Heme</keyword>
<dbReference type="Proteomes" id="UP000188929">
    <property type="component" value="Unassembled WGS sequence"/>
</dbReference>
<keyword evidence="2" id="KW-0560">Oxidoreductase</keyword>
<dbReference type="GO" id="GO:0005506">
    <property type="term" value="F:iron ion binding"/>
    <property type="evidence" value="ECO:0007669"/>
    <property type="project" value="InterPro"/>
</dbReference>
<accession>A0A1V2IEJ6</accession>
<dbReference type="Pfam" id="PF00067">
    <property type="entry name" value="p450"/>
    <property type="match status" value="1"/>
</dbReference>
<dbReference type="PANTHER" id="PTHR46696:SF4">
    <property type="entry name" value="BIOTIN BIOSYNTHESIS CYTOCHROME P450"/>
    <property type="match status" value="1"/>
</dbReference>
<evidence type="ECO:0000313" key="4">
    <source>
        <dbReference type="Proteomes" id="UP000188929"/>
    </source>
</evidence>
<dbReference type="SUPFAM" id="SSF48264">
    <property type="entry name" value="Cytochrome P450"/>
    <property type="match status" value="1"/>
</dbReference>
<feature type="unsure residue" description="I or L" evidence="3">
    <location>
        <position position="127"/>
    </location>
</feature>
<sequence length="428" mass="47842">MTELTDFSTVNFFRNQDVAVDPWAYFNFLLADRPVWIEPKYGVAMVSGWEEALAVFRDPDTFSSCNLIAGPRPAFPVEIKGQGDDISELIEAHRDVLPQSDQLVTFDPPKHTAHRAILMGLITPKRLKENEEFMWRLADRQLDTILAMGTCEFIEDFAQPYTLLVIADLLGVPEEDHQMLLEKTGIGVLPGGTDEKQSMGHHTLDPLYDYFIDRIGARRNNPQGDVLTGMAQATFPDGTTPDLIDVARIGANLFAAGQETTVRLLGACLQLLGDSPDLQRQLRNDRSLIPRFVEEALRLQGPIKSMFRLVRRSTSLGGMDLPAGTVVSLVGGATGRDPRQFENPDALWLERPNARRHLAFGHGVHTCPGAPLARSEVRVVLERLFDRTSAIRTSEEFHGPADARRYEYMPTYLFHGLMKLHVELTPVA</sequence>
<dbReference type="GO" id="GO:0006707">
    <property type="term" value="P:cholesterol catabolic process"/>
    <property type="evidence" value="ECO:0007669"/>
    <property type="project" value="TreeGrafter"/>
</dbReference>
<dbReference type="OrthoDB" id="502624at2"/>
<keyword evidence="2" id="KW-0479">Metal-binding</keyword>
<name>A0A1V2IEJ6_9ACTN</name>
<dbReference type="GO" id="GO:0020037">
    <property type="term" value="F:heme binding"/>
    <property type="evidence" value="ECO:0007669"/>
    <property type="project" value="InterPro"/>
</dbReference>
<dbReference type="GO" id="GO:0008395">
    <property type="term" value="F:steroid hydroxylase activity"/>
    <property type="evidence" value="ECO:0007669"/>
    <property type="project" value="TreeGrafter"/>
</dbReference>